<sequence length="72" mass="7835">MVRVIFSSDMVPTVLKILCVAQWCTQGKCTCSVFVTLVPLGDGKLSLPMGRGLALENSRFIFDATTNHQSDS</sequence>
<organism evidence="1">
    <name type="scientific">Ixodes ricinus</name>
    <name type="common">Common tick</name>
    <name type="synonym">Acarus ricinus</name>
    <dbReference type="NCBI Taxonomy" id="34613"/>
    <lineage>
        <taxon>Eukaryota</taxon>
        <taxon>Metazoa</taxon>
        <taxon>Ecdysozoa</taxon>
        <taxon>Arthropoda</taxon>
        <taxon>Chelicerata</taxon>
        <taxon>Arachnida</taxon>
        <taxon>Acari</taxon>
        <taxon>Parasitiformes</taxon>
        <taxon>Ixodida</taxon>
        <taxon>Ixodoidea</taxon>
        <taxon>Ixodidae</taxon>
        <taxon>Ixodinae</taxon>
        <taxon>Ixodes</taxon>
    </lineage>
</organism>
<evidence type="ECO:0000313" key="1">
    <source>
        <dbReference type="EMBL" id="MXU82922.1"/>
    </source>
</evidence>
<name>A0A6B0TSN3_IXORI</name>
<proteinExistence type="predicted"/>
<reference evidence="1" key="1">
    <citation type="submission" date="2019-12" db="EMBL/GenBank/DDBJ databases">
        <title>An insight into the sialome of adult female Ixodes ricinus ticks feeding for 6 days.</title>
        <authorList>
            <person name="Perner J."/>
            <person name="Ribeiro J.M.C."/>
        </authorList>
    </citation>
    <scope>NUCLEOTIDE SEQUENCE</scope>
    <source>
        <strain evidence="1">Semi-engorged</strain>
        <tissue evidence="1">Salivary glands</tissue>
    </source>
</reference>
<accession>A0A6B0TSN3</accession>
<protein>
    <submittedName>
        <fullName evidence="1">Uncharacterized protein</fullName>
    </submittedName>
</protein>
<dbReference type="AlphaFoldDB" id="A0A6B0TSN3"/>
<dbReference type="EMBL" id="GIFC01000839">
    <property type="protein sequence ID" value="MXU82922.1"/>
    <property type="molecule type" value="Transcribed_RNA"/>
</dbReference>